<protein>
    <submittedName>
        <fullName evidence="2">Uncharacterized protein</fullName>
    </submittedName>
</protein>
<reference evidence="3" key="1">
    <citation type="journal article" date="2019" name="Int. J. Syst. Evol. Microbiol.">
        <title>The Global Catalogue of Microorganisms (GCM) 10K type strain sequencing project: providing services to taxonomists for standard genome sequencing and annotation.</title>
        <authorList>
            <consortium name="The Broad Institute Genomics Platform"/>
            <consortium name="The Broad Institute Genome Sequencing Center for Infectious Disease"/>
            <person name="Wu L."/>
            <person name="Ma J."/>
        </authorList>
    </citation>
    <scope>NUCLEOTIDE SEQUENCE [LARGE SCALE GENOMIC DNA]</scope>
    <source>
        <strain evidence="3">CCM 7756</strain>
    </source>
</reference>
<comment type="caution">
    <text evidence="2">The sequence shown here is derived from an EMBL/GenBank/DDBJ whole genome shotgun (WGS) entry which is preliminary data.</text>
</comment>
<keyword evidence="3" id="KW-1185">Reference proteome</keyword>
<feature type="region of interest" description="Disordered" evidence="1">
    <location>
        <begin position="1"/>
        <end position="96"/>
    </location>
</feature>
<accession>A0ABV7N777</accession>
<name>A0ABV7N777_9STAP</name>
<dbReference type="EMBL" id="JBHRVQ010000001">
    <property type="protein sequence ID" value="MFC3388977.1"/>
    <property type="molecule type" value="Genomic_DNA"/>
</dbReference>
<organism evidence="2 3">
    <name type="scientific">Salinicoccus sesuvii</name>
    <dbReference type="NCBI Taxonomy" id="868281"/>
    <lineage>
        <taxon>Bacteria</taxon>
        <taxon>Bacillati</taxon>
        <taxon>Bacillota</taxon>
        <taxon>Bacilli</taxon>
        <taxon>Bacillales</taxon>
        <taxon>Staphylococcaceae</taxon>
        <taxon>Salinicoccus</taxon>
    </lineage>
</organism>
<gene>
    <name evidence="2" type="ORF">ACFOEO_10365</name>
</gene>
<evidence type="ECO:0000313" key="2">
    <source>
        <dbReference type="EMBL" id="MFC3388977.1"/>
    </source>
</evidence>
<sequence>MNFDNKEQEEKTNDQTAPTKENPSEGMDTEADRDSENSSGDKKSDIEDAAKEARSKENPADDMDTEADRKVDRGKDLERDESGSKKTEEEVQDSFE</sequence>
<feature type="compositionally biased region" description="Basic and acidic residues" evidence="1">
    <location>
        <begin position="66"/>
        <end position="89"/>
    </location>
</feature>
<evidence type="ECO:0000256" key="1">
    <source>
        <dbReference type="SAM" id="MobiDB-lite"/>
    </source>
</evidence>
<feature type="compositionally biased region" description="Basic and acidic residues" evidence="1">
    <location>
        <begin position="30"/>
        <end position="59"/>
    </location>
</feature>
<feature type="compositionally biased region" description="Basic and acidic residues" evidence="1">
    <location>
        <begin position="1"/>
        <end position="13"/>
    </location>
</feature>
<dbReference type="Proteomes" id="UP001595637">
    <property type="component" value="Unassembled WGS sequence"/>
</dbReference>
<proteinExistence type="predicted"/>
<dbReference type="RefSeq" id="WP_380655270.1">
    <property type="nucleotide sequence ID" value="NZ_JBHRVQ010000001.1"/>
</dbReference>
<evidence type="ECO:0000313" key="3">
    <source>
        <dbReference type="Proteomes" id="UP001595637"/>
    </source>
</evidence>